<evidence type="ECO:0000256" key="4">
    <source>
        <dbReference type="ARBA" id="ARBA00022857"/>
    </source>
</evidence>
<dbReference type="OrthoDB" id="9772736at2"/>
<proteinExistence type="predicted"/>
<evidence type="ECO:0000259" key="6">
    <source>
        <dbReference type="Pfam" id="PF00724"/>
    </source>
</evidence>
<keyword evidence="5" id="KW-0560">Oxidoreductase</keyword>
<dbReference type="SUPFAM" id="SSF51395">
    <property type="entry name" value="FMN-linked oxidoreductases"/>
    <property type="match status" value="1"/>
</dbReference>
<dbReference type="Gene3D" id="3.20.20.70">
    <property type="entry name" value="Aldolase class I"/>
    <property type="match status" value="1"/>
</dbReference>
<dbReference type="GO" id="GO:0050661">
    <property type="term" value="F:NADP binding"/>
    <property type="evidence" value="ECO:0007669"/>
    <property type="project" value="InterPro"/>
</dbReference>
<dbReference type="Proteomes" id="UP000029518">
    <property type="component" value="Chromosome"/>
</dbReference>
<comment type="cofactor">
    <cofactor evidence="1">
        <name>FMN</name>
        <dbReference type="ChEBI" id="CHEBI:58210"/>
    </cofactor>
</comment>
<dbReference type="EMBL" id="CP009285">
    <property type="protein sequence ID" value="AIQ58961.1"/>
    <property type="molecule type" value="Genomic_DNA"/>
</dbReference>
<dbReference type="HOGENOM" id="CLU_012153_2_1_9"/>
<dbReference type="Pfam" id="PF00724">
    <property type="entry name" value="Oxidored_FMN"/>
    <property type="match status" value="1"/>
</dbReference>
<evidence type="ECO:0000256" key="3">
    <source>
        <dbReference type="ARBA" id="ARBA00022643"/>
    </source>
</evidence>
<dbReference type="InterPro" id="IPR044152">
    <property type="entry name" value="YqjM-like"/>
</dbReference>
<keyword evidence="3" id="KW-0288">FMN</keyword>
<dbReference type="InterPro" id="IPR001155">
    <property type="entry name" value="OxRdtase_FMN_N"/>
</dbReference>
<feature type="domain" description="NADH:flavin oxidoreductase/NADH oxidase N-terminal" evidence="6">
    <location>
        <begin position="3"/>
        <end position="325"/>
    </location>
</feature>
<keyword evidence="4" id="KW-0521">NADP</keyword>
<evidence type="ECO:0000256" key="5">
    <source>
        <dbReference type="ARBA" id="ARBA00023002"/>
    </source>
</evidence>
<dbReference type="AlphaFoldDB" id="A0A089LBW0"/>
<sequence>MADLFAPYELKALTLKNRVVMPPMCQYAVEKQDGIPTDWHFVHYVSRAVGGTGFIIVEMSGIHPDGRITNQDTGIWDDGQIAAHKRISEAVHTHGARIAIQLGHAGRKAVDANPPVAPSAIPFDAHSKTPHALTRDEIAEMVNAYREAARRAVEAGYDTVELHGAHGYLIHQFHSPLSNVREDEYGKDPILFGEQVTEAVREVLPAEMPLIMRVSAKEYVEGGYNEAYALEFCRRYKAAGVDMFHVSSGGEGPIGSNGGPNAGPGYQVDLAEYIRSGLQVPVIAVGRLESYEEAQAVIAEARAELVAVGRGMLSDPYWVLHAEEALGGIDQASLPKPYVRGFWNKK</sequence>
<reference evidence="7" key="1">
    <citation type="submission" date="2014-08" db="EMBL/GenBank/DDBJ databases">
        <title>Comparative genomics of the Paenibacillus odorifer group.</title>
        <authorList>
            <person name="den Bakker H.C."/>
            <person name="Tsai Y.-C.Y.-C."/>
            <person name="Martin N."/>
            <person name="Korlach J."/>
            <person name="Wiedmann M."/>
        </authorList>
    </citation>
    <scope>NUCLEOTIDE SEQUENCE [LARGE SCALE GENOMIC DNA]</scope>
    <source>
        <strain evidence="7">DSM 13188</strain>
    </source>
</reference>
<evidence type="ECO:0000313" key="7">
    <source>
        <dbReference type="EMBL" id="AIQ58961.1"/>
    </source>
</evidence>
<dbReference type="PANTHER" id="PTHR43303:SF4">
    <property type="entry name" value="NADPH DEHYDROGENASE C23G7.10C-RELATED"/>
    <property type="match status" value="1"/>
</dbReference>
<evidence type="ECO:0000256" key="2">
    <source>
        <dbReference type="ARBA" id="ARBA00022630"/>
    </source>
</evidence>
<gene>
    <name evidence="7" type="ORF">PBOR_20035</name>
</gene>
<keyword evidence="8" id="KW-1185">Reference proteome</keyword>
<dbReference type="KEGG" id="pbd:PBOR_20035"/>
<accession>A0A089LBW0</accession>
<dbReference type="PANTHER" id="PTHR43303">
    <property type="entry name" value="NADPH DEHYDROGENASE C23G7.10C-RELATED"/>
    <property type="match status" value="1"/>
</dbReference>
<dbReference type="GO" id="GO:0003959">
    <property type="term" value="F:NADPH dehydrogenase activity"/>
    <property type="evidence" value="ECO:0007669"/>
    <property type="project" value="InterPro"/>
</dbReference>
<evidence type="ECO:0000313" key="8">
    <source>
        <dbReference type="Proteomes" id="UP000029518"/>
    </source>
</evidence>
<dbReference type="GO" id="GO:0010181">
    <property type="term" value="F:FMN binding"/>
    <property type="evidence" value="ECO:0007669"/>
    <property type="project" value="InterPro"/>
</dbReference>
<evidence type="ECO:0000256" key="1">
    <source>
        <dbReference type="ARBA" id="ARBA00001917"/>
    </source>
</evidence>
<protein>
    <submittedName>
        <fullName evidence="7">NADPH dehydrogenase</fullName>
    </submittedName>
</protein>
<dbReference type="InterPro" id="IPR013785">
    <property type="entry name" value="Aldolase_TIM"/>
</dbReference>
<organism evidence="7 8">
    <name type="scientific">Paenibacillus borealis</name>
    <dbReference type="NCBI Taxonomy" id="160799"/>
    <lineage>
        <taxon>Bacteria</taxon>
        <taxon>Bacillati</taxon>
        <taxon>Bacillota</taxon>
        <taxon>Bacilli</taxon>
        <taxon>Bacillales</taxon>
        <taxon>Paenibacillaceae</taxon>
        <taxon>Paenibacillus</taxon>
    </lineage>
</organism>
<dbReference type="CDD" id="cd02932">
    <property type="entry name" value="OYE_YqiM_FMN"/>
    <property type="match status" value="1"/>
</dbReference>
<dbReference type="RefSeq" id="WP_042214399.1">
    <property type="nucleotide sequence ID" value="NZ_CP009285.1"/>
</dbReference>
<name>A0A089LBW0_PAEBO</name>
<keyword evidence="2" id="KW-0285">Flavoprotein</keyword>